<keyword evidence="2" id="KW-1185">Reference proteome</keyword>
<comment type="caution">
    <text evidence="1">The sequence shown here is derived from an EMBL/GenBank/DDBJ whole genome shotgun (WGS) entry which is preliminary data.</text>
</comment>
<accession>A0ABQ5Y6Q5</accession>
<dbReference type="EMBL" id="BSOE01000058">
    <property type="protein sequence ID" value="GLR06666.1"/>
    <property type="molecule type" value="Genomic_DNA"/>
</dbReference>
<reference evidence="2" key="1">
    <citation type="journal article" date="2019" name="Int. J. Syst. Evol. Microbiol.">
        <title>The Global Catalogue of Microorganisms (GCM) 10K type strain sequencing project: providing services to taxonomists for standard genome sequencing and annotation.</title>
        <authorList>
            <consortium name="The Broad Institute Genomics Platform"/>
            <consortium name="The Broad Institute Genome Sequencing Center for Infectious Disease"/>
            <person name="Wu L."/>
            <person name="Ma J."/>
        </authorList>
    </citation>
    <scope>NUCLEOTIDE SEQUENCE [LARGE SCALE GENOMIC DNA]</scope>
    <source>
        <strain evidence="2">NBRC 110633</strain>
    </source>
</reference>
<evidence type="ECO:0000313" key="1">
    <source>
        <dbReference type="EMBL" id="GLR06666.1"/>
    </source>
</evidence>
<dbReference type="RefSeq" id="WP_045397616.1">
    <property type="nucleotide sequence ID" value="NZ_BBLD01000008.1"/>
</dbReference>
<protein>
    <submittedName>
        <fullName evidence="1">Uncharacterized protein</fullName>
    </submittedName>
</protein>
<proteinExistence type="predicted"/>
<evidence type="ECO:0000313" key="2">
    <source>
        <dbReference type="Proteomes" id="UP001156669"/>
    </source>
</evidence>
<name>A0ABQ5Y6Q5_9VIBR</name>
<dbReference type="Proteomes" id="UP001156669">
    <property type="component" value="Unassembled WGS sequence"/>
</dbReference>
<gene>
    <name evidence="1" type="ORF">GCM10007906_42540</name>
</gene>
<organism evidence="1 2">
    <name type="scientific">Vibrio hyugaensis</name>
    <dbReference type="NCBI Taxonomy" id="1534743"/>
    <lineage>
        <taxon>Bacteria</taxon>
        <taxon>Pseudomonadati</taxon>
        <taxon>Pseudomonadota</taxon>
        <taxon>Gammaproteobacteria</taxon>
        <taxon>Vibrionales</taxon>
        <taxon>Vibrionaceae</taxon>
        <taxon>Vibrio</taxon>
    </lineage>
</organism>
<sequence length="151" mass="17050">MNWSNNQKNEQEIHSRIGWIREIHPDGHRLKIDYEGNPLTQPIWGSIGRAFTRSQINAAIDNQLDCRVEFFTGDPSLPILTDIYFSLINHDTLILKANQVVLEATQEVVIRSGEATTRHKASDGSIQTNATYISSSADKLHKLQGKKINLN</sequence>